<feature type="binding site" evidence="8">
    <location>
        <position position="278"/>
    </location>
    <ligand>
        <name>Na(+)</name>
        <dbReference type="ChEBI" id="CHEBI:29101"/>
        <label>1</label>
    </ligand>
</feature>
<dbReference type="PANTHER" id="PTHR11616:SF321">
    <property type="entry name" value="SODIUM-DEPENDENT NUTRIENT AMINO ACID TRANSPORTER 1-RELATED"/>
    <property type="match status" value="1"/>
</dbReference>
<feature type="binding site" evidence="8">
    <location>
        <position position="30"/>
    </location>
    <ligand>
        <name>Na(+)</name>
        <dbReference type="ChEBI" id="CHEBI:29101"/>
        <label>1</label>
    </ligand>
</feature>
<evidence type="ECO:0000256" key="7">
    <source>
        <dbReference type="ARBA" id="ARBA00023180"/>
    </source>
</evidence>
<dbReference type="InterPro" id="IPR037272">
    <property type="entry name" value="SNS_sf"/>
</dbReference>
<keyword evidence="4 10" id="KW-0812">Transmembrane</keyword>
<sequence>MPTMTETRGSWGSWLEFLFSALGSMVGLGNIWRFPYVCYQNGGGAFLIPFFVAMLVCGCPLLFLEMLYCQYSSLGPGKVWVICPLFKGIGCGMMILTFVVSIYYTMIMGWTLYYLAMSCSAVLPWTLCPDNQTAVAACVTATNGSFHNVTATLKNTTTSEVTHLTQSYVSTEEAFWFKDVLGLSPGIEEMGSIRWPLLLCLLAAWIIVSLCLIKGIKSMGKVVYVAASAPYVILTCLLIRGCLLPGSGDGLYYYMVPAWSKLMEFEVWRSAATQVFFSIGMGFGLISTLASYNKFNNNCYRDALILPLLDCLTSVYAGMVIFAFLGYMAHISNKSIDNVVDEGPGLVFIAYPTALSTLPLPQLWSVLFFLMLFCVGLDSQFMHIQAITTALSDCFPSVLMARRTMLTFGVCLISFLLGIPLASQGGFYILNLMDWYIASVSVMLIAFVEVMVLAWVYGTDSLYDDINAMIGFRPNPVWKYAWRYFTPIFVLVLWTSGLVNFKTIGSVYRGYPPWADGIGMVIAILPVLAIPVKLVWTLLKIKGSLKQRLRQSLRPSPLWRPAVNPDVSGDLELKSLNKSKV</sequence>
<evidence type="ECO:0000256" key="1">
    <source>
        <dbReference type="ARBA" id="ARBA00004141"/>
    </source>
</evidence>
<keyword evidence="8" id="KW-0479">Metal-binding</keyword>
<evidence type="ECO:0000256" key="3">
    <source>
        <dbReference type="ARBA" id="ARBA00022448"/>
    </source>
</evidence>
<dbReference type="PANTHER" id="PTHR11616">
    <property type="entry name" value="SODIUM/CHLORIDE DEPENDENT TRANSPORTER"/>
    <property type="match status" value="1"/>
</dbReference>
<gene>
    <name evidence="12" type="ORF">GSLYS_00009463001</name>
</gene>
<comment type="caution">
    <text evidence="12">The sequence shown here is derived from an EMBL/GenBank/DDBJ whole genome shotgun (WGS) entry which is preliminary data.</text>
</comment>
<reference evidence="12 13" key="1">
    <citation type="submission" date="2024-04" db="EMBL/GenBank/DDBJ databases">
        <authorList>
            <consortium name="Genoscope - CEA"/>
            <person name="William W."/>
        </authorList>
    </citation>
    <scope>NUCLEOTIDE SEQUENCE [LARGE SCALE GENOMIC DNA]</scope>
</reference>
<feature type="binding site" evidence="8">
    <location>
        <position position="379"/>
    </location>
    <ligand>
        <name>Na(+)</name>
        <dbReference type="ChEBI" id="CHEBI:29101"/>
        <label>1</label>
    </ligand>
</feature>
<dbReference type="GO" id="GO:0015179">
    <property type="term" value="F:L-amino acid transmembrane transporter activity"/>
    <property type="evidence" value="ECO:0007669"/>
    <property type="project" value="TreeGrafter"/>
</dbReference>
<keyword evidence="8" id="KW-0915">Sodium</keyword>
<feature type="transmembrane region" description="Helical" evidence="11">
    <location>
        <begin position="222"/>
        <end position="247"/>
    </location>
</feature>
<name>A0AAV2HN79_LYMST</name>
<evidence type="ECO:0000256" key="10">
    <source>
        <dbReference type="RuleBase" id="RU003732"/>
    </source>
</evidence>
<dbReference type="PROSITE" id="PS00610">
    <property type="entry name" value="NA_NEUROTRAN_SYMP_1"/>
    <property type="match status" value="1"/>
</dbReference>
<keyword evidence="6 11" id="KW-0472">Membrane</keyword>
<dbReference type="GO" id="GO:0005886">
    <property type="term" value="C:plasma membrane"/>
    <property type="evidence" value="ECO:0007669"/>
    <property type="project" value="TreeGrafter"/>
</dbReference>
<feature type="transmembrane region" description="Helical" evidence="11">
    <location>
        <begin position="267"/>
        <end position="292"/>
    </location>
</feature>
<keyword evidence="3 10" id="KW-0813">Transport</keyword>
<dbReference type="PRINTS" id="PR00176">
    <property type="entry name" value="NANEUSMPORT"/>
</dbReference>
<evidence type="ECO:0000256" key="6">
    <source>
        <dbReference type="ARBA" id="ARBA00023136"/>
    </source>
</evidence>
<keyword evidence="7" id="KW-0325">Glycoprotein</keyword>
<keyword evidence="10" id="KW-0769">Symport</keyword>
<proteinExistence type="inferred from homology"/>
<dbReference type="EMBL" id="CAXITT010000204">
    <property type="protein sequence ID" value="CAL1535503.1"/>
    <property type="molecule type" value="Genomic_DNA"/>
</dbReference>
<evidence type="ECO:0000256" key="8">
    <source>
        <dbReference type="PIRSR" id="PIRSR600175-1"/>
    </source>
</evidence>
<comment type="similarity">
    <text evidence="2 10">Belongs to the sodium:neurotransmitter symporter (SNF) (TC 2.A.22) family.</text>
</comment>
<evidence type="ECO:0000256" key="4">
    <source>
        <dbReference type="ARBA" id="ARBA00022692"/>
    </source>
</evidence>
<feature type="transmembrane region" description="Helical" evidence="11">
    <location>
        <begin position="480"/>
        <end position="498"/>
    </location>
</feature>
<feature type="transmembrane region" description="Helical" evidence="11">
    <location>
        <begin position="304"/>
        <end position="329"/>
    </location>
</feature>
<keyword evidence="9" id="KW-1015">Disulfide bond</keyword>
<feature type="binding site" evidence="8">
    <location>
        <position position="378"/>
    </location>
    <ligand>
        <name>Na(+)</name>
        <dbReference type="ChEBI" id="CHEBI:29101"/>
        <label>1</label>
    </ligand>
</feature>
<accession>A0AAV2HN79</accession>
<feature type="transmembrane region" description="Helical" evidence="11">
    <location>
        <begin position="193"/>
        <end position="213"/>
    </location>
</feature>
<dbReference type="InterPro" id="IPR000175">
    <property type="entry name" value="Na/ntran_symport"/>
</dbReference>
<dbReference type="AlphaFoldDB" id="A0AAV2HN79"/>
<evidence type="ECO:0000256" key="2">
    <source>
        <dbReference type="ARBA" id="ARBA00006459"/>
    </source>
</evidence>
<feature type="binding site" evidence="8">
    <location>
        <position position="26"/>
    </location>
    <ligand>
        <name>Na(+)</name>
        <dbReference type="ChEBI" id="CHEBI:29101"/>
        <label>1</label>
    </ligand>
</feature>
<feature type="transmembrane region" description="Helical" evidence="11">
    <location>
        <begin position="435"/>
        <end position="459"/>
    </location>
</feature>
<evidence type="ECO:0000256" key="11">
    <source>
        <dbReference type="SAM" id="Phobius"/>
    </source>
</evidence>
<dbReference type="GO" id="GO:0046872">
    <property type="term" value="F:metal ion binding"/>
    <property type="evidence" value="ECO:0007669"/>
    <property type="project" value="UniProtKB-KW"/>
</dbReference>
<dbReference type="Pfam" id="PF00209">
    <property type="entry name" value="SNF"/>
    <property type="match status" value="1"/>
</dbReference>
<evidence type="ECO:0000313" key="12">
    <source>
        <dbReference type="EMBL" id="CAL1535503.1"/>
    </source>
</evidence>
<evidence type="ECO:0000256" key="5">
    <source>
        <dbReference type="ARBA" id="ARBA00022989"/>
    </source>
</evidence>
<dbReference type="GO" id="GO:0005283">
    <property type="term" value="F:amino acid:sodium symporter activity"/>
    <property type="evidence" value="ECO:0007669"/>
    <property type="project" value="TreeGrafter"/>
</dbReference>
<keyword evidence="13" id="KW-1185">Reference proteome</keyword>
<feature type="transmembrane region" description="Helical" evidence="11">
    <location>
        <begin position="44"/>
        <end position="67"/>
    </location>
</feature>
<feature type="disulfide bond" evidence="9">
    <location>
        <begin position="128"/>
        <end position="138"/>
    </location>
</feature>
<feature type="binding site" evidence="8">
    <location>
        <position position="23"/>
    </location>
    <ligand>
        <name>Na(+)</name>
        <dbReference type="ChEBI" id="CHEBI:29101"/>
        <label>1</label>
    </ligand>
</feature>
<comment type="subcellular location">
    <subcellularLocation>
        <location evidence="1">Membrane</location>
        <topology evidence="1">Multi-pass membrane protein</topology>
    </subcellularLocation>
</comment>
<dbReference type="GO" id="GO:0089718">
    <property type="term" value="P:amino acid import across plasma membrane"/>
    <property type="evidence" value="ECO:0007669"/>
    <property type="project" value="TreeGrafter"/>
</dbReference>
<dbReference type="Proteomes" id="UP001497497">
    <property type="component" value="Unassembled WGS sequence"/>
</dbReference>
<feature type="transmembrane region" description="Helical" evidence="11">
    <location>
        <begin position="349"/>
        <end position="375"/>
    </location>
</feature>
<organism evidence="12 13">
    <name type="scientific">Lymnaea stagnalis</name>
    <name type="common">Great pond snail</name>
    <name type="synonym">Helix stagnalis</name>
    <dbReference type="NCBI Taxonomy" id="6523"/>
    <lineage>
        <taxon>Eukaryota</taxon>
        <taxon>Metazoa</taxon>
        <taxon>Spiralia</taxon>
        <taxon>Lophotrochozoa</taxon>
        <taxon>Mollusca</taxon>
        <taxon>Gastropoda</taxon>
        <taxon>Heterobranchia</taxon>
        <taxon>Euthyneura</taxon>
        <taxon>Panpulmonata</taxon>
        <taxon>Hygrophila</taxon>
        <taxon>Lymnaeoidea</taxon>
        <taxon>Lymnaeidae</taxon>
        <taxon>Lymnaea</taxon>
    </lineage>
</organism>
<dbReference type="PROSITE" id="PS50267">
    <property type="entry name" value="NA_NEUROTRAN_SYMP_3"/>
    <property type="match status" value="1"/>
</dbReference>
<protein>
    <recommendedName>
        <fullName evidence="10">Transporter</fullName>
    </recommendedName>
</protein>
<evidence type="ECO:0000256" key="9">
    <source>
        <dbReference type="PIRSR" id="PIRSR600175-2"/>
    </source>
</evidence>
<keyword evidence="5 11" id="KW-1133">Transmembrane helix</keyword>
<dbReference type="SUPFAM" id="SSF161070">
    <property type="entry name" value="SNF-like"/>
    <property type="match status" value="1"/>
</dbReference>
<evidence type="ECO:0000313" key="13">
    <source>
        <dbReference type="Proteomes" id="UP001497497"/>
    </source>
</evidence>
<feature type="transmembrane region" description="Helical" evidence="11">
    <location>
        <begin position="405"/>
        <end position="429"/>
    </location>
</feature>
<feature type="transmembrane region" description="Helical" evidence="11">
    <location>
        <begin position="79"/>
        <end position="104"/>
    </location>
</feature>
<feature type="transmembrane region" description="Helical" evidence="11">
    <location>
        <begin position="12"/>
        <end position="32"/>
    </location>
</feature>
<feature type="transmembrane region" description="Helical" evidence="11">
    <location>
        <begin position="518"/>
        <end position="539"/>
    </location>
</feature>